<dbReference type="AlphaFoldDB" id="A0A6G1LEU2"/>
<dbReference type="Gene3D" id="3.10.129.10">
    <property type="entry name" value="Hotdog Thioesterase"/>
    <property type="match status" value="1"/>
</dbReference>
<dbReference type="Proteomes" id="UP000799436">
    <property type="component" value="Unassembled WGS sequence"/>
</dbReference>
<name>A0A6G1LEU2_9PEZI</name>
<dbReference type="PANTHER" id="PTHR47260:SF3">
    <property type="entry name" value="THIOESTERASE FAMILY PROTEIN (AFU_ORTHOLOGUE AFUA_7G03960)"/>
    <property type="match status" value="1"/>
</dbReference>
<organism evidence="2 3">
    <name type="scientific">Teratosphaeria nubilosa</name>
    <dbReference type="NCBI Taxonomy" id="161662"/>
    <lineage>
        <taxon>Eukaryota</taxon>
        <taxon>Fungi</taxon>
        <taxon>Dikarya</taxon>
        <taxon>Ascomycota</taxon>
        <taxon>Pezizomycotina</taxon>
        <taxon>Dothideomycetes</taxon>
        <taxon>Dothideomycetidae</taxon>
        <taxon>Mycosphaerellales</taxon>
        <taxon>Teratosphaeriaceae</taxon>
        <taxon>Teratosphaeria</taxon>
    </lineage>
</organism>
<dbReference type="Pfam" id="PF03061">
    <property type="entry name" value="4HBT"/>
    <property type="match status" value="1"/>
</dbReference>
<dbReference type="SUPFAM" id="SSF54637">
    <property type="entry name" value="Thioesterase/thiol ester dehydrase-isomerase"/>
    <property type="match status" value="1"/>
</dbReference>
<dbReference type="PANTHER" id="PTHR47260">
    <property type="entry name" value="UPF0644 PROTEIN PB2B4.06"/>
    <property type="match status" value="1"/>
</dbReference>
<evidence type="ECO:0000313" key="2">
    <source>
        <dbReference type="EMBL" id="KAF2771407.1"/>
    </source>
</evidence>
<dbReference type="InterPro" id="IPR029069">
    <property type="entry name" value="HotDog_dom_sf"/>
</dbReference>
<proteinExistence type="predicted"/>
<dbReference type="InterPro" id="IPR052061">
    <property type="entry name" value="PTE-AB_protein"/>
</dbReference>
<dbReference type="OrthoDB" id="506431at2759"/>
<dbReference type="CDD" id="cd03443">
    <property type="entry name" value="PaaI_thioesterase"/>
    <property type="match status" value="1"/>
</dbReference>
<evidence type="ECO:0000259" key="1">
    <source>
        <dbReference type="Pfam" id="PF03061"/>
    </source>
</evidence>
<accession>A0A6G1LEU2</accession>
<sequence length="189" mass="20722">MSMPRKGDAKHPDFSPSWCQDILARQDIKHLSSIHQQHDSDNVSNAMFEKTLYSEQANAIRAHLSFRRTSNISDAVDNIEECYLLSIGDGLDGKTGRAHGGFNALVLDNVSGGLAHHMNPDPRPPATAFLHTEYHAPISTPCVVLARAWATKVERRKYFVKAVIEDGQGKILASSTSLFIAMKPVGASL</sequence>
<evidence type="ECO:0000313" key="3">
    <source>
        <dbReference type="Proteomes" id="UP000799436"/>
    </source>
</evidence>
<gene>
    <name evidence="2" type="ORF">EJ03DRAFT_325463</name>
</gene>
<keyword evidence="3" id="KW-1185">Reference proteome</keyword>
<dbReference type="InterPro" id="IPR006683">
    <property type="entry name" value="Thioestr_dom"/>
</dbReference>
<feature type="domain" description="Thioesterase" evidence="1">
    <location>
        <begin position="96"/>
        <end position="171"/>
    </location>
</feature>
<protein>
    <recommendedName>
        <fullName evidence="1">Thioesterase domain-containing protein</fullName>
    </recommendedName>
</protein>
<dbReference type="EMBL" id="ML995819">
    <property type="protein sequence ID" value="KAF2771407.1"/>
    <property type="molecule type" value="Genomic_DNA"/>
</dbReference>
<reference evidence="2" key="1">
    <citation type="journal article" date="2020" name="Stud. Mycol.">
        <title>101 Dothideomycetes genomes: a test case for predicting lifestyles and emergence of pathogens.</title>
        <authorList>
            <person name="Haridas S."/>
            <person name="Albert R."/>
            <person name="Binder M."/>
            <person name="Bloem J."/>
            <person name="Labutti K."/>
            <person name="Salamov A."/>
            <person name="Andreopoulos B."/>
            <person name="Baker S."/>
            <person name="Barry K."/>
            <person name="Bills G."/>
            <person name="Bluhm B."/>
            <person name="Cannon C."/>
            <person name="Castanera R."/>
            <person name="Culley D."/>
            <person name="Daum C."/>
            <person name="Ezra D."/>
            <person name="Gonzalez J."/>
            <person name="Henrissat B."/>
            <person name="Kuo A."/>
            <person name="Liang C."/>
            <person name="Lipzen A."/>
            <person name="Lutzoni F."/>
            <person name="Magnuson J."/>
            <person name="Mondo S."/>
            <person name="Nolan M."/>
            <person name="Ohm R."/>
            <person name="Pangilinan J."/>
            <person name="Park H.-J."/>
            <person name="Ramirez L."/>
            <person name="Alfaro M."/>
            <person name="Sun H."/>
            <person name="Tritt A."/>
            <person name="Yoshinaga Y."/>
            <person name="Zwiers L.-H."/>
            <person name="Turgeon B."/>
            <person name="Goodwin S."/>
            <person name="Spatafora J."/>
            <person name="Crous P."/>
            <person name="Grigoriev I."/>
        </authorList>
    </citation>
    <scope>NUCLEOTIDE SEQUENCE</scope>
    <source>
        <strain evidence="2">CBS 116005</strain>
    </source>
</reference>